<keyword evidence="6 11" id="KW-0326">Glycosidase</keyword>
<dbReference type="PANTHER" id="PTHR32092:SF5">
    <property type="entry name" value="6-PHOSPHO-BETA-GLUCOSIDASE"/>
    <property type="match status" value="1"/>
</dbReference>
<evidence type="ECO:0000256" key="5">
    <source>
        <dbReference type="ARBA" id="ARBA00023211"/>
    </source>
</evidence>
<proteinExistence type="inferred from homology"/>
<dbReference type="GO" id="GO:0016616">
    <property type="term" value="F:oxidoreductase activity, acting on the CH-OH group of donors, NAD or NADP as acceptor"/>
    <property type="evidence" value="ECO:0007669"/>
    <property type="project" value="InterPro"/>
</dbReference>
<dbReference type="InterPro" id="IPR022616">
    <property type="entry name" value="Glyco_hydro_4_C"/>
</dbReference>
<keyword evidence="14" id="KW-1185">Reference proteome</keyword>
<keyword evidence="4 11" id="KW-0520">NAD</keyword>
<dbReference type="Gene3D" id="3.90.110.10">
    <property type="entry name" value="Lactate dehydrogenase/glycoside hydrolase, family 4, C-terminal"/>
    <property type="match status" value="1"/>
</dbReference>
<evidence type="ECO:0000256" key="10">
    <source>
        <dbReference type="PIRSR" id="PIRSR601088-4"/>
    </source>
</evidence>
<evidence type="ECO:0000256" key="3">
    <source>
        <dbReference type="ARBA" id="ARBA00022801"/>
    </source>
</evidence>
<dbReference type="InterPro" id="IPR015955">
    <property type="entry name" value="Lactate_DH/Glyco_Ohase_4_C"/>
</dbReference>
<evidence type="ECO:0000256" key="8">
    <source>
        <dbReference type="PIRSR" id="PIRSR601088-2"/>
    </source>
</evidence>
<evidence type="ECO:0000256" key="9">
    <source>
        <dbReference type="PIRSR" id="PIRSR601088-3"/>
    </source>
</evidence>
<dbReference type="SUPFAM" id="SSF51735">
    <property type="entry name" value="NAD(P)-binding Rossmann-fold domains"/>
    <property type="match status" value="1"/>
</dbReference>
<keyword evidence="9" id="KW-0170">Cobalt</keyword>
<evidence type="ECO:0000256" key="1">
    <source>
        <dbReference type="ARBA" id="ARBA00010141"/>
    </source>
</evidence>
<protein>
    <submittedName>
        <fullName evidence="13">6-phospho-beta-glucosidase</fullName>
    </submittedName>
</protein>
<comment type="caution">
    <text evidence="13">The sequence shown here is derived from an EMBL/GenBank/DDBJ whole genome shotgun (WGS) entry which is preliminary data.</text>
</comment>
<keyword evidence="3 11" id="KW-0378">Hydrolase</keyword>
<sequence>MILGGGGFRVPLVYEATIDPSDTRLVDEVVLYDIDADRLAVIERVIASMAERPGAPAFRVTDDLDRALAGADFVFSAIRVGGAAGRTVDERVALGLGLLGQETIGPGGLAYALRTIGPMRRIAEAIARHAPDAWVINFTNPAGIVTEVMRTVLGDRVVGICDTPIGLVRRVARVLGHSLTDPDVDYDYLGLNHLGWLRSFSIDGQDRLPALLADDRLLLQIEEARILGPLWVRAQGVLPNEYLYYYLHTDSARDRILAAPRTRGEQLVAQQGEFYRAARGTGTPAADLWRDALAERESTYMAESRDEERDPADIAGGGYQEVALRFMAAVSGASGPERMILDVGNESAGSTLVPSLPGDLVVEVPCLVDAGGVNPRAVGAPDPSQLGLMAQLRGSERLIARAALTGSRDLAWQGFALHPLVTSIDLGRRLLEGYLAAEPGLAAILHR</sequence>
<feature type="binding site" evidence="8">
    <location>
        <position position="86"/>
    </location>
    <ligand>
        <name>substrate</name>
    </ligand>
</feature>
<dbReference type="InterPro" id="IPR001088">
    <property type="entry name" value="Glyco_hydro_4"/>
</dbReference>
<keyword evidence="5 9" id="KW-0464">Manganese</keyword>
<dbReference type="Gene3D" id="3.40.50.720">
    <property type="entry name" value="NAD(P)-binding Rossmann-like Domain"/>
    <property type="match status" value="1"/>
</dbReference>
<dbReference type="Pfam" id="PF02056">
    <property type="entry name" value="Glyco_hydro_4"/>
    <property type="match status" value="1"/>
</dbReference>
<feature type="site" description="Increases basicity of active site Tyr" evidence="10">
    <location>
        <position position="102"/>
    </location>
</feature>
<dbReference type="AlphaFoldDB" id="A0A4R7J9D3"/>
<accession>A0A4R7J9D3</accession>
<organism evidence="13 14">
    <name type="scientific">Naumannella halotolerans</name>
    <dbReference type="NCBI Taxonomy" id="993414"/>
    <lineage>
        <taxon>Bacteria</taxon>
        <taxon>Bacillati</taxon>
        <taxon>Actinomycetota</taxon>
        <taxon>Actinomycetes</taxon>
        <taxon>Propionibacteriales</taxon>
        <taxon>Propionibacteriaceae</taxon>
        <taxon>Naumannella</taxon>
    </lineage>
</organism>
<dbReference type="InterPro" id="IPR036291">
    <property type="entry name" value="NAD(P)-bd_dom_sf"/>
</dbReference>
<dbReference type="Pfam" id="PF11975">
    <property type="entry name" value="Glyco_hydro_4C"/>
    <property type="match status" value="1"/>
</dbReference>
<comment type="similarity">
    <text evidence="1 11">Belongs to the glycosyl hydrolase 4 family.</text>
</comment>
<evidence type="ECO:0000256" key="11">
    <source>
        <dbReference type="RuleBase" id="RU361152"/>
    </source>
</evidence>
<keyword evidence="9" id="KW-0408">Iron</keyword>
<dbReference type="PRINTS" id="PR00732">
    <property type="entry name" value="GLHYDRLASE4"/>
</dbReference>
<keyword evidence="9" id="KW-0533">Nickel</keyword>
<dbReference type="PROSITE" id="PS01324">
    <property type="entry name" value="GLYCOSYL_HYDROL_F4"/>
    <property type="match status" value="1"/>
</dbReference>
<keyword evidence="2 9" id="KW-0479">Metal-binding</keyword>
<dbReference type="GO" id="GO:0005975">
    <property type="term" value="P:carbohydrate metabolic process"/>
    <property type="evidence" value="ECO:0007669"/>
    <property type="project" value="InterPro"/>
</dbReference>
<evidence type="ECO:0000256" key="4">
    <source>
        <dbReference type="ARBA" id="ARBA00023027"/>
    </source>
</evidence>
<dbReference type="InterPro" id="IPR019802">
    <property type="entry name" value="GlycHydrolase_4_CS"/>
</dbReference>
<dbReference type="SUPFAM" id="SSF56327">
    <property type="entry name" value="LDH C-terminal domain-like"/>
    <property type="match status" value="1"/>
</dbReference>
<feature type="binding site" evidence="8">
    <location>
        <position position="140"/>
    </location>
    <ligand>
        <name>substrate</name>
    </ligand>
</feature>
<evidence type="ECO:0000259" key="12">
    <source>
        <dbReference type="Pfam" id="PF11975"/>
    </source>
</evidence>
<name>A0A4R7J9D3_9ACTN</name>
<reference evidence="13 14" key="1">
    <citation type="submission" date="2019-03" db="EMBL/GenBank/DDBJ databases">
        <title>Genomic Encyclopedia of Archaeal and Bacterial Type Strains, Phase II (KMG-II): from individual species to whole genera.</title>
        <authorList>
            <person name="Goeker M."/>
        </authorList>
    </citation>
    <scope>NUCLEOTIDE SEQUENCE [LARGE SCALE GENOMIC DNA]</scope>
    <source>
        <strain evidence="13 14">DSM 24323</strain>
    </source>
</reference>
<feature type="binding site" evidence="9">
    <location>
        <position position="193"/>
    </location>
    <ligand>
        <name>Mn(2+)</name>
        <dbReference type="ChEBI" id="CHEBI:29035"/>
    </ligand>
</feature>
<dbReference type="EMBL" id="SOAW01000001">
    <property type="protein sequence ID" value="TDT34131.1"/>
    <property type="molecule type" value="Genomic_DNA"/>
</dbReference>
<dbReference type="Proteomes" id="UP000295371">
    <property type="component" value="Unassembled WGS sequence"/>
</dbReference>
<evidence type="ECO:0000256" key="6">
    <source>
        <dbReference type="ARBA" id="ARBA00023295"/>
    </source>
</evidence>
<feature type="active site" description="Proton donor" evidence="7">
    <location>
        <position position="162"/>
    </location>
</feature>
<feature type="domain" description="Glycosyl hydrolase family 4 C-terminal" evidence="12">
    <location>
        <begin position="188"/>
        <end position="421"/>
    </location>
</feature>
<comment type="cofactor">
    <cofactor evidence="11">
        <name>NAD(+)</name>
        <dbReference type="ChEBI" id="CHEBI:57540"/>
    </cofactor>
    <text evidence="11">Binds 1 NAD(+) per subunit.</text>
</comment>
<evidence type="ECO:0000256" key="2">
    <source>
        <dbReference type="ARBA" id="ARBA00022723"/>
    </source>
</evidence>
<dbReference type="GO" id="GO:0004553">
    <property type="term" value="F:hydrolase activity, hydrolyzing O-glycosyl compounds"/>
    <property type="evidence" value="ECO:0007669"/>
    <property type="project" value="InterPro"/>
</dbReference>
<dbReference type="PANTHER" id="PTHR32092">
    <property type="entry name" value="6-PHOSPHO-BETA-GLUCOSIDASE-RELATED"/>
    <property type="match status" value="1"/>
</dbReference>
<evidence type="ECO:0000256" key="7">
    <source>
        <dbReference type="PIRSR" id="PIRSR601088-1"/>
    </source>
</evidence>
<gene>
    <name evidence="13" type="ORF">CLV29_1785</name>
</gene>
<feature type="active site" description="Proton acceptor" evidence="7">
    <location>
        <position position="242"/>
    </location>
</feature>
<feature type="binding site" evidence="9">
    <location>
        <position position="161"/>
    </location>
    <ligand>
        <name>Mn(2+)</name>
        <dbReference type="ChEBI" id="CHEBI:29035"/>
    </ligand>
</feature>
<dbReference type="GO" id="GO:0046872">
    <property type="term" value="F:metal ion binding"/>
    <property type="evidence" value="ECO:0007669"/>
    <property type="project" value="UniProtKB-KW"/>
</dbReference>
<evidence type="ECO:0000313" key="14">
    <source>
        <dbReference type="Proteomes" id="UP000295371"/>
    </source>
</evidence>
<feature type="binding site" evidence="8">
    <location>
        <position position="276"/>
    </location>
    <ligand>
        <name>substrate</name>
    </ligand>
</feature>
<evidence type="ECO:0000313" key="13">
    <source>
        <dbReference type="EMBL" id="TDT34131.1"/>
    </source>
</evidence>